<dbReference type="RefSeq" id="WP_344844220.1">
    <property type="nucleotide sequence ID" value="NZ_BAABDF010000003.1"/>
</dbReference>
<evidence type="ECO:0000259" key="1">
    <source>
        <dbReference type="Pfam" id="PF20078"/>
    </source>
</evidence>
<gene>
    <name evidence="2" type="ORF">GCM10022404_09770</name>
</gene>
<protein>
    <submittedName>
        <fullName evidence="2">DUF6473 family protein</fullName>
    </submittedName>
</protein>
<dbReference type="EMBL" id="BAABDF010000003">
    <property type="protein sequence ID" value="GAA3860996.1"/>
    <property type="molecule type" value="Genomic_DNA"/>
</dbReference>
<evidence type="ECO:0000313" key="3">
    <source>
        <dbReference type="Proteomes" id="UP001399917"/>
    </source>
</evidence>
<name>A0ABP7K1Y1_9RHOB</name>
<evidence type="ECO:0000313" key="2">
    <source>
        <dbReference type="EMBL" id="GAA3860996.1"/>
    </source>
</evidence>
<proteinExistence type="predicted"/>
<feature type="domain" description="DUF6473" evidence="1">
    <location>
        <begin position="1"/>
        <end position="273"/>
    </location>
</feature>
<keyword evidence="3" id="KW-1185">Reference proteome</keyword>
<comment type="caution">
    <text evidence="2">The sequence shown here is derived from an EMBL/GenBank/DDBJ whole genome shotgun (WGS) entry which is preliminary data.</text>
</comment>
<dbReference type="Pfam" id="PF20078">
    <property type="entry name" value="DUF6473"/>
    <property type="match status" value="1"/>
</dbReference>
<organism evidence="2 3">
    <name type="scientific">Celeribacter arenosi</name>
    <dbReference type="NCBI Taxonomy" id="792649"/>
    <lineage>
        <taxon>Bacteria</taxon>
        <taxon>Pseudomonadati</taxon>
        <taxon>Pseudomonadota</taxon>
        <taxon>Alphaproteobacteria</taxon>
        <taxon>Rhodobacterales</taxon>
        <taxon>Roseobacteraceae</taxon>
        <taxon>Celeribacter</taxon>
    </lineage>
</organism>
<sequence length="275" mass="30588">MAYQYPGDGSLNYYPCRYGNSKILFRGPKANLSKDYVAFLGSTETYGKYVPQPFPELFSGSMGVEAVNLGCVNSGVDVFAADEAIMEICSAAKATVVQVSGAQNMSNRFYTVHPRRNDRFLRASTLLQTIYREVDFTEFNFTRHLLNTLHTVSPEKFGMVRQELKDAWVARLRMLVQKIRGPVVLLWIADHSPDDDEAVADLCADPLFVDRQMIEEIRECVIGVIEIVATREDIAAGRDLLVYPDLEAPAAHDVIGPNIHAKAASKLESVLASHL</sequence>
<accession>A0ABP7K1Y1</accession>
<reference evidence="3" key="1">
    <citation type="journal article" date="2019" name="Int. J. Syst. Evol. Microbiol.">
        <title>The Global Catalogue of Microorganisms (GCM) 10K type strain sequencing project: providing services to taxonomists for standard genome sequencing and annotation.</title>
        <authorList>
            <consortium name="The Broad Institute Genomics Platform"/>
            <consortium name="The Broad Institute Genome Sequencing Center for Infectious Disease"/>
            <person name="Wu L."/>
            <person name="Ma J."/>
        </authorList>
    </citation>
    <scope>NUCLEOTIDE SEQUENCE [LARGE SCALE GENOMIC DNA]</scope>
    <source>
        <strain evidence="3">JCM 17190</strain>
    </source>
</reference>
<dbReference type="Proteomes" id="UP001399917">
    <property type="component" value="Unassembled WGS sequence"/>
</dbReference>
<dbReference type="InterPro" id="IPR045524">
    <property type="entry name" value="DUF6473"/>
</dbReference>